<dbReference type="AlphaFoldDB" id="A0A8J4E3L7"/>
<dbReference type="RefSeq" id="WP_204004256.1">
    <property type="nucleotide sequence ID" value="NZ_BOPG01000050.1"/>
</dbReference>
<comment type="caution">
    <text evidence="1">The sequence shown here is derived from an EMBL/GenBank/DDBJ whole genome shotgun (WGS) entry which is preliminary data.</text>
</comment>
<evidence type="ECO:0000313" key="2">
    <source>
        <dbReference type="Proteomes" id="UP000612585"/>
    </source>
</evidence>
<dbReference type="Gene3D" id="1.20.1290.10">
    <property type="entry name" value="AhpD-like"/>
    <property type="match status" value="1"/>
</dbReference>
<evidence type="ECO:0008006" key="3">
    <source>
        <dbReference type="Google" id="ProtNLM"/>
    </source>
</evidence>
<protein>
    <recommendedName>
        <fullName evidence="3">Carboxymuconolactone decarboxylase family protein</fullName>
    </recommendedName>
</protein>
<evidence type="ECO:0000313" key="1">
    <source>
        <dbReference type="EMBL" id="GIJ60251.1"/>
    </source>
</evidence>
<dbReference type="PANTHER" id="PTHR34846:SF5">
    <property type="entry name" value="CARBOXYMUCONOLACTONE DECARBOXYLASE-LIKE DOMAIN-CONTAINING PROTEIN"/>
    <property type="match status" value="1"/>
</dbReference>
<proteinExistence type="predicted"/>
<dbReference type="InterPro" id="IPR029032">
    <property type="entry name" value="AhpD-like"/>
</dbReference>
<reference evidence="1" key="1">
    <citation type="submission" date="2021-01" db="EMBL/GenBank/DDBJ databases">
        <title>Whole genome shotgun sequence of Virgisporangium aurantiacum NBRC 16421.</title>
        <authorList>
            <person name="Komaki H."/>
            <person name="Tamura T."/>
        </authorList>
    </citation>
    <scope>NUCLEOTIDE SEQUENCE</scope>
    <source>
        <strain evidence="1">NBRC 16421</strain>
    </source>
</reference>
<gene>
    <name evidence="1" type="ORF">Vau01_077670</name>
</gene>
<accession>A0A8J4E3L7</accession>
<keyword evidence="2" id="KW-1185">Reference proteome</keyword>
<dbReference type="EMBL" id="BOPG01000050">
    <property type="protein sequence ID" value="GIJ60251.1"/>
    <property type="molecule type" value="Genomic_DNA"/>
</dbReference>
<dbReference type="SUPFAM" id="SSF69118">
    <property type="entry name" value="AhpD-like"/>
    <property type="match status" value="1"/>
</dbReference>
<organism evidence="1 2">
    <name type="scientific">Virgisporangium aurantiacum</name>
    <dbReference type="NCBI Taxonomy" id="175570"/>
    <lineage>
        <taxon>Bacteria</taxon>
        <taxon>Bacillati</taxon>
        <taxon>Actinomycetota</taxon>
        <taxon>Actinomycetes</taxon>
        <taxon>Micromonosporales</taxon>
        <taxon>Micromonosporaceae</taxon>
        <taxon>Virgisporangium</taxon>
    </lineage>
</organism>
<sequence length="182" mass="19471">MLRNPNQPRLATDDVDPAVVEGLGPPIALFKAFARRPERARAIQGWGSYYLSRKCALTLRHRELVIDRTTALCGAEYEWGIHIAVFAAKAALTDAQVSSLATGGAGDSAGDDCWTDPADRAVIAAVDALHARHDLTDDEWAALVDAVGEDGAVDLMLVCGWYHAISYVARVGRFAPEPGLSG</sequence>
<name>A0A8J4E3L7_9ACTN</name>
<dbReference type="Proteomes" id="UP000612585">
    <property type="component" value="Unassembled WGS sequence"/>
</dbReference>
<dbReference type="PANTHER" id="PTHR34846">
    <property type="entry name" value="4-CARBOXYMUCONOLACTONE DECARBOXYLASE FAMILY PROTEIN (AFU_ORTHOLOGUE AFUA_6G11590)"/>
    <property type="match status" value="1"/>
</dbReference>